<evidence type="ECO:0000313" key="10">
    <source>
        <dbReference type="Proteomes" id="UP001286313"/>
    </source>
</evidence>
<dbReference type="Proteomes" id="UP001286313">
    <property type="component" value="Unassembled WGS sequence"/>
</dbReference>
<feature type="region of interest" description="Disordered" evidence="6">
    <location>
        <begin position="1186"/>
        <end position="1210"/>
    </location>
</feature>
<dbReference type="Pfam" id="PF12796">
    <property type="entry name" value="Ank_2"/>
    <property type="match status" value="3"/>
</dbReference>
<evidence type="ECO:0000259" key="7">
    <source>
        <dbReference type="PROSITE" id="PS50017"/>
    </source>
</evidence>
<dbReference type="InterPro" id="IPR000488">
    <property type="entry name" value="Death_dom"/>
</dbReference>
<feature type="repeat" description="ANK" evidence="5">
    <location>
        <begin position="186"/>
        <end position="218"/>
    </location>
</feature>
<feature type="domain" description="Roc" evidence="8">
    <location>
        <begin position="489"/>
        <end position="738"/>
    </location>
</feature>
<dbReference type="PROSITE" id="PS50088">
    <property type="entry name" value="ANK_REPEAT"/>
    <property type="match status" value="7"/>
</dbReference>
<dbReference type="InterPro" id="IPR011029">
    <property type="entry name" value="DEATH-like_dom_sf"/>
</dbReference>
<evidence type="ECO:0000256" key="2">
    <source>
        <dbReference type="ARBA" id="ARBA00022737"/>
    </source>
</evidence>
<dbReference type="PROSITE" id="PS50017">
    <property type="entry name" value="DEATH_DOMAIN"/>
    <property type="match status" value="1"/>
</dbReference>
<dbReference type="InterPro" id="IPR036770">
    <property type="entry name" value="Ankyrin_rpt-contain_sf"/>
</dbReference>
<evidence type="ECO:0000256" key="3">
    <source>
        <dbReference type="ARBA" id="ARBA00022741"/>
    </source>
</evidence>
<dbReference type="PROSITE" id="PS50297">
    <property type="entry name" value="ANK_REP_REGION"/>
    <property type="match status" value="5"/>
</dbReference>
<dbReference type="InterPro" id="IPR020859">
    <property type="entry name" value="ROC"/>
</dbReference>
<evidence type="ECO:0000256" key="5">
    <source>
        <dbReference type="PROSITE-ProRule" id="PRU00023"/>
    </source>
</evidence>
<proteinExistence type="predicted"/>
<feature type="repeat" description="ANK" evidence="5">
    <location>
        <begin position="252"/>
        <end position="284"/>
    </location>
</feature>
<keyword evidence="2" id="KW-0677">Repeat</keyword>
<dbReference type="SMART" id="SM00005">
    <property type="entry name" value="DEATH"/>
    <property type="match status" value="1"/>
</dbReference>
<evidence type="ECO:0000256" key="1">
    <source>
        <dbReference type="ARBA" id="ARBA00001946"/>
    </source>
</evidence>
<feature type="compositionally biased region" description="Low complexity" evidence="6">
    <location>
        <begin position="37"/>
        <end position="47"/>
    </location>
</feature>
<dbReference type="Gene3D" id="3.40.50.300">
    <property type="entry name" value="P-loop containing nucleotide triphosphate hydrolases"/>
    <property type="match status" value="1"/>
</dbReference>
<evidence type="ECO:0008006" key="11">
    <source>
        <dbReference type="Google" id="ProtNLM"/>
    </source>
</evidence>
<keyword evidence="3" id="KW-0547">Nucleotide-binding</keyword>
<gene>
    <name evidence="9" type="ORF">Pcinc_009414</name>
</gene>
<feature type="repeat" description="ANK" evidence="5">
    <location>
        <begin position="417"/>
        <end position="449"/>
    </location>
</feature>
<dbReference type="GO" id="GO:0007165">
    <property type="term" value="P:signal transduction"/>
    <property type="evidence" value="ECO:0007669"/>
    <property type="project" value="InterPro"/>
</dbReference>
<keyword evidence="4 5" id="KW-0040">ANK repeat</keyword>
<feature type="repeat" description="ANK" evidence="5">
    <location>
        <begin position="318"/>
        <end position="350"/>
    </location>
</feature>
<dbReference type="SUPFAM" id="SSF47986">
    <property type="entry name" value="DEATH domain"/>
    <property type="match status" value="1"/>
</dbReference>
<evidence type="ECO:0000259" key="8">
    <source>
        <dbReference type="PROSITE" id="PS51424"/>
    </source>
</evidence>
<feature type="repeat" description="ANK" evidence="5">
    <location>
        <begin position="285"/>
        <end position="317"/>
    </location>
</feature>
<feature type="compositionally biased region" description="Low complexity" evidence="6">
    <location>
        <begin position="110"/>
        <end position="121"/>
    </location>
</feature>
<dbReference type="PANTHER" id="PTHR24201:SF2">
    <property type="entry name" value="ANKYRIN REPEAT DOMAIN-CONTAINING PROTEIN 42"/>
    <property type="match status" value="1"/>
</dbReference>
<sequence length="1210" mass="130540">MTTRSEQRPQLLYSVSSSSDSQGSNTTTAKPEREGTQSPAPSGDPSDSPQPPPTTTTTTTTVTVTNTNTSSGHRSDGDGDSMTGNGDTGGKEGDGGKGKEDESKKVIISTTATPITTTNTGPQPPLHNFQQTAPRPHLDSIDSEMLQDASFVLSALVAAVEEGNLPGLENLFTVATNIDVNMANKHGESAIHLSCGLGQLDALKFLVKKGGGLDATDGQGDTPLHWAARQGHAHIIAYLVEQGAQINTQNKNGESCLHVACRYGHTVVVQNLCLCNMNIDLQDDQGETALHISVWHGFPRIVHHLCSASANTELTDKENQTPLHVASGRGHVECVRGLVSAGACVDAQDGRGATPLHRALARHHSQASLLLLHAGANTDVTDDLGEAPIHLVAREGLLALAQTLCAFGCSVDVSSKAGLYPLHLAAKHGHTEVVRCLCLAGCMVEQKSREGILAEVSAMAQGYDDIADLLNKLRGEQQREEYIQQLIPTASSLPRIKVKVLGHSGSGKTTLLETLKTGYFSSLFRRSKSVSVASPTTTTTSSLMAKSASVMKGHFEMESPLSSRQNSLTFEPCENYTKGIDVQQIAISGVGEVSLWEFSGHEGYFPIYDHFIGNTSCAHIIVFPLSQPFDIQLQQCSFWLSFLQARIPPMEPLNVKGKPSKPAKVALVGTHADTAQCHRNVQGEYVAPQVLLLQEKLLDLYGDVFDIHDTVFVMDATAPGSAACRALKQYLADSKAKVTQGVPRVTGFLGAVVSTLAEWRTSLGEFPVVSWPQFVDVTHQRVNPLAGEEHLREVVQQLQLMGEVVYLKADAQDLVVLDPAWLTHQQIGNLLSTQYAIQARVTGCYTVDDFQMSFPECDALDLLQVLEALHLCTQCDNEGEMEYEFPCFNRVETLEGLWDGTDPRYVRGVYGGVRLRSPAPTQHILPPVYVRLQVQLRRSWQEYPENDTDLYQWCGGSKFCSGPLEALLTLEEGGEAVEVKVRGPMDSGHVAFFFMEDLLAMIDQVLIEMCPGLVLEKHVLSSEQLAAHGTTVYAWPPADMYTALLNKGVGAALLNPLTEKEEAFTQLVCFGSQDVVSSLMVGGDVHVTSLCTVTVQHLAALMDPPHPRGSDWCVLAVKLGLQQLLPTLDTQAGTSHSPSATLLHSWGQSTTATLGTLVRELQRMEREDAAVAVMCGAPLYQLVPADDDATSDTSPPISSTSATSTSNLSR</sequence>
<accession>A0AAE1G4S6</accession>
<feature type="domain" description="Death" evidence="7">
    <location>
        <begin position="1109"/>
        <end position="1170"/>
    </location>
</feature>
<feature type="compositionally biased region" description="Low complexity" evidence="6">
    <location>
        <begin position="55"/>
        <end position="72"/>
    </location>
</feature>
<dbReference type="InterPro" id="IPR050776">
    <property type="entry name" value="Ank_Repeat/CDKN_Inhibitor"/>
</dbReference>
<comment type="caution">
    <text evidence="9">The sequence shown here is derived from an EMBL/GenBank/DDBJ whole genome shotgun (WGS) entry which is preliminary data.</text>
</comment>
<dbReference type="SMART" id="SM00248">
    <property type="entry name" value="ANK"/>
    <property type="match status" value="9"/>
</dbReference>
<protein>
    <recommendedName>
        <fullName evidence="11">Non-specific serine/threonine protein kinase</fullName>
    </recommendedName>
</protein>
<dbReference type="SUPFAM" id="SSF48403">
    <property type="entry name" value="Ankyrin repeat"/>
    <property type="match status" value="1"/>
</dbReference>
<dbReference type="Pfam" id="PF00531">
    <property type="entry name" value="Death"/>
    <property type="match status" value="1"/>
</dbReference>
<feature type="compositionally biased region" description="Low complexity" evidence="6">
    <location>
        <begin position="14"/>
        <end position="24"/>
    </location>
</feature>
<dbReference type="GO" id="GO:0005634">
    <property type="term" value="C:nucleus"/>
    <property type="evidence" value="ECO:0007669"/>
    <property type="project" value="TreeGrafter"/>
</dbReference>
<dbReference type="InterPro" id="IPR002110">
    <property type="entry name" value="Ankyrin_rpt"/>
</dbReference>
<dbReference type="PANTHER" id="PTHR24201">
    <property type="entry name" value="ANK_REP_REGION DOMAIN-CONTAINING PROTEIN"/>
    <property type="match status" value="1"/>
</dbReference>
<evidence type="ECO:0000256" key="6">
    <source>
        <dbReference type="SAM" id="MobiDB-lite"/>
    </source>
</evidence>
<feature type="region of interest" description="Disordered" evidence="6">
    <location>
        <begin position="1"/>
        <end position="133"/>
    </location>
</feature>
<name>A0AAE1G4S6_PETCI</name>
<dbReference type="Gene3D" id="1.10.533.10">
    <property type="entry name" value="Death Domain, Fas"/>
    <property type="match status" value="1"/>
</dbReference>
<feature type="repeat" description="ANK" evidence="5">
    <location>
        <begin position="219"/>
        <end position="251"/>
    </location>
</feature>
<dbReference type="AlphaFoldDB" id="A0AAE1G4S6"/>
<dbReference type="Pfam" id="PF00023">
    <property type="entry name" value="Ank"/>
    <property type="match status" value="1"/>
</dbReference>
<dbReference type="PROSITE" id="PS51424">
    <property type="entry name" value="ROC"/>
    <property type="match status" value="1"/>
</dbReference>
<reference evidence="9" key="1">
    <citation type="submission" date="2023-10" db="EMBL/GenBank/DDBJ databases">
        <title>Genome assemblies of two species of porcelain crab, Petrolisthes cinctipes and Petrolisthes manimaculis (Anomura: Porcellanidae).</title>
        <authorList>
            <person name="Angst P."/>
        </authorList>
    </citation>
    <scope>NUCLEOTIDE SEQUENCE</scope>
    <source>
        <strain evidence="9">PB745_01</strain>
        <tissue evidence="9">Gill</tissue>
    </source>
</reference>
<feature type="repeat" description="ANK" evidence="5">
    <location>
        <begin position="351"/>
        <end position="383"/>
    </location>
</feature>
<organism evidence="9 10">
    <name type="scientific">Petrolisthes cinctipes</name>
    <name type="common">Flat porcelain crab</name>
    <dbReference type="NCBI Taxonomy" id="88211"/>
    <lineage>
        <taxon>Eukaryota</taxon>
        <taxon>Metazoa</taxon>
        <taxon>Ecdysozoa</taxon>
        <taxon>Arthropoda</taxon>
        <taxon>Crustacea</taxon>
        <taxon>Multicrustacea</taxon>
        <taxon>Malacostraca</taxon>
        <taxon>Eumalacostraca</taxon>
        <taxon>Eucarida</taxon>
        <taxon>Decapoda</taxon>
        <taxon>Pleocyemata</taxon>
        <taxon>Anomura</taxon>
        <taxon>Galatheoidea</taxon>
        <taxon>Porcellanidae</taxon>
        <taxon>Petrolisthes</taxon>
    </lineage>
</organism>
<dbReference type="GO" id="GO:0000166">
    <property type="term" value="F:nucleotide binding"/>
    <property type="evidence" value="ECO:0007669"/>
    <property type="project" value="UniProtKB-KW"/>
</dbReference>
<dbReference type="EMBL" id="JAWQEG010000696">
    <property type="protein sequence ID" value="KAK3886439.1"/>
    <property type="molecule type" value="Genomic_DNA"/>
</dbReference>
<dbReference type="SUPFAM" id="SSF52540">
    <property type="entry name" value="P-loop containing nucleoside triphosphate hydrolases"/>
    <property type="match status" value="1"/>
</dbReference>
<feature type="compositionally biased region" description="Basic and acidic residues" evidence="6">
    <location>
        <begin position="89"/>
        <end position="105"/>
    </location>
</feature>
<dbReference type="InterPro" id="IPR027417">
    <property type="entry name" value="P-loop_NTPase"/>
</dbReference>
<feature type="compositionally biased region" description="Low complexity" evidence="6">
    <location>
        <begin position="1191"/>
        <end position="1210"/>
    </location>
</feature>
<evidence type="ECO:0000313" key="9">
    <source>
        <dbReference type="EMBL" id="KAK3886439.1"/>
    </source>
</evidence>
<evidence type="ECO:0000256" key="4">
    <source>
        <dbReference type="ARBA" id="ARBA00023043"/>
    </source>
</evidence>
<keyword evidence="10" id="KW-1185">Reference proteome</keyword>
<comment type="cofactor">
    <cofactor evidence="1">
        <name>Mg(2+)</name>
        <dbReference type="ChEBI" id="CHEBI:18420"/>
    </cofactor>
</comment>
<dbReference type="Gene3D" id="1.25.40.20">
    <property type="entry name" value="Ankyrin repeat-containing domain"/>
    <property type="match status" value="4"/>
</dbReference>